<evidence type="ECO:0000259" key="3">
    <source>
        <dbReference type="PROSITE" id="PS51334"/>
    </source>
</evidence>
<sequence>MALIGMFWRKWKFLNLTSSHFRRASLGDSMHRYITSDQFSPEYLLDCHEFSSEHQALEIANRVKASIYVWQ</sequence>
<dbReference type="PROSITE" id="PS51334">
    <property type="entry name" value="PRONE"/>
    <property type="match status" value="1"/>
</dbReference>
<dbReference type="Pfam" id="PF03759">
    <property type="entry name" value="PRONE"/>
    <property type="match status" value="1"/>
</dbReference>
<dbReference type="InterPro" id="IPR038937">
    <property type="entry name" value="RopGEF"/>
</dbReference>
<dbReference type="EMBL" id="JANAVB010016999">
    <property type="protein sequence ID" value="KAJ6831116.1"/>
    <property type="molecule type" value="Genomic_DNA"/>
</dbReference>
<evidence type="ECO:0000313" key="5">
    <source>
        <dbReference type="Proteomes" id="UP001140949"/>
    </source>
</evidence>
<gene>
    <name evidence="4" type="ORF">M6B38_350390</name>
</gene>
<protein>
    <submittedName>
        <fullName evidence="4">Rop guanine nucleotide exchange factor 7-like</fullName>
    </submittedName>
</protein>
<evidence type="ECO:0000256" key="1">
    <source>
        <dbReference type="ARBA" id="ARBA00022658"/>
    </source>
</evidence>
<dbReference type="InterPro" id="IPR005512">
    <property type="entry name" value="PRONE_dom"/>
</dbReference>
<reference evidence="4" key="2">
    <citation type="submission" date="2023-04" db="EMBL/GenBank/DDBJ databases">
        <authorList>
            <person name="Bruccoleri R.E."/>
            <person name="Oakeley E.J."/>
            <person name="Faust A.-M."/>
            <person name="Dessus-Babus S."/>
            <person name="Altorfer M."/>
            <person name="Burckhardt D."/>
            <person name="Oertli M."/>
            <person name="Naumann U."/>
            <person name="Petersen F."/>
            <person name="Wong J."/>
        </authorList>
    </citation>
    <scope>NUCLEOTIDE SEQUENCE</scope>
    <source>
        <strain evidence="4">GSM-AAB239-AS_SAM_17_03QT</strain>
        <tissue evidence="4">Leaf</tissue>
    </source>
</reference>
<keyword evidence="1 2" id="KW-0344">Guanine-nucleotide releasing factor</keyword>
<dbReference type="Proteomes" id="UP001140949">
    <property type="component" value="Unassembled WGS sequence"/>
</dbReference>
<organism evidence="4 5">
    <name type="scientific">Iris pallida</name>
    <name type="common">Sweet iris</name>
    <dbReference type="NCBI Taxonomy" id="29817"/>
    <lineage>
        <taxon>Eukaryota</taxon>
        <taxon>Viridiplantae</taxon>
        <taxon>Streptophyta</taxon>
        <taxon>Embryophyta</taxon>
        <taxon>Tracheophyta</taxon>
        <taxon>Spermatophyta</taxon>
        <taxon>Magnoliopsida</taxon>
        <taxon>Liliopsida</taxon>
        <taxon>Asparagales</taxon>
        <taxon>Iridaceae</taxon>
        <taxon>Iridoideae</taxon>
        <taxon>Irideae</taxon>
        <taxon>Iris</taxon>
    </lineage>
</organism>
<reference evidence="4" key="1">
    <citation type="journal article" date="2023" name="GigaByte">
        <title>Genome assembly of the bearded iris, Iris pallida Lam.</title>
        <authorList>
            <person name="Bruccoleri R.E."/>
            <person name="Oakeley E.J."/>
            <person name="Faust A.M.E."/>
            <person name="Altorfer M."/>
            <person name="Dessus-Babus S."/>
            <person name="Burckhardt D."/>
            <person name="Oertli M."/>
            <person name="Naumann U."/>
            <person name="Petersen F."/>
            <person name="Wong J."/>
        </authorList>
    </citation>
    <scope>NUCLEOTIDE SEQUENCE</scope>
    <source>
        <strain evidence="4">GSM-AAB239-AS_SAM_17_03QT</strain>
    </source>
</reference>
<dbReference type="PANTHER" id="PTHR33101">
    <property type="entry name" value="ROP GUANINE NUCLEOTIDE EXCHANGE FACTOR 1"/>
    <property type="match status" value="1"/>
</dbReference>
<feature type="domain" description="PRONE" evidence="3">
    <location>
        <begin position="1"/>
        <end position="71"/>
    </location>
</feature>
<proteinExistence type="predicted"/>
<dbReference type="AlphaFoldDB" id="A0AAX6GQS0"/>
<evidence type="ECO:0000256" key="2">
    <source>
        <dbReference type="PROSITE-ProRule" id="PRU00663"/>
    </source>
</evidence>
<dbReference type="PANTHER" id="PTHR33101:SF14">
    <property type="entry name" value="ROP GUANINE NUCLEOTIDE EXCHANGE FACTOR 7"/>
    <property type="match status" value="1"/>
</dbReference>
<dbReference type="Gene3D" id="1.20.58.1310">
    <property type="entry name" value="PRONE domain, subdomain 2"/>
    <property type="match status" value="1"/>
</dbReference>
<accession>A0AAX6GQS0</accession>
<name>A0AAX6GQS0_IRIPA</name>
<evidence type="ECO:0000313" key="4">
    <source>
        <dbReference type="EMBL" id="KAJ6831116.1"/>
    </source>
</evidence>
<keyword evidence="5" id="KW-1185">Reference proteome</keyword>
<comment type="caution">
    <text evidence="4">The sequence shown here is derived from an EMBL/GenBank/DDBJ whole genome shotgun (WGS) entry which is preliminary data.</text>
</comment>
<dbReference type="GO" id="GO:0005085">
    <property type="term" value="F:guanyl-nucleotide exchange factor activity"/>
    <property type="evidence" value="ECO:0007669"/>
    <property type="project" value="UniProtKB-UniRule"/>
</dbReference>